<organism evidence="1">
    <name type="scientific">Sulfurihydrogenibium azorense</name>
    <dbReference type="NCBI Taxonomy" id="309806"/>
    <lineage>
        <taxon>Bacteria</taxon>
        <taxon>Pseudomonadati</taxon>
        <taxon>Aquificota</taxon>
        <taxon>Aquificia</taxon>
        <taxon>Aquificales</taxon>
        <taxon>Hydrogenothermaceae</taxon>
        <taxon>Sulfurihydrogenibium</taxon>
    </lineage>
</organism>
<dbReference type="InterPro" id="IPR036390">
    <property type="entry name" value="WH_DNA-bd_sf"/>
</dbReference>
<dbReference type="InterPro" id="IPR000944">
    <property type="entry name" value="Tscrpt_reg_Rrf2"/>
</dbReference>
<comment type="caution">
    <text evidence="1">The sequence shown here is derived from an EMBL/GenBank/DDBJ whole genome shotgun (WGS) entry which is preliminary data.</text>
</comment>
<protein>
    <submittedName>
        <fullName evidence="1">Rrf2 family transcriptional regulator</fullName>
    </submittedName>
</protein>
<dbReference type="Gene3D" id="1.10.10.10">
    <property type="entry name" value="Winged helix-like DNA-binding domain superfamily/Winged helix DNA-binding domain"/>
    <property type="match status" value="1"/>
</dbReference>
<reference evidence="1" key="1">
    <citation type="journal article" date="2020" name="mSystems">
        <title>Genome- and Community-Level Interaction Insights into Carbon Utilization and Element Cycling Functions of Hydrothermarchaeota in Hydrothermal Sediment.</title>
        <authorList>
            <person name="Zhou Z."/>
            <person name="Liu Y."/>
            <person name="Xu W."/>
            <person name="Pan J."/>
            <person name="Luo Z.H."/>
            <person name="Li M."/>
        </authorList>
    </citation>
    <scope>NUCLEOTIDE SEQUENCE [LARGE SCALE GENOMIC DNA]</scope>
    <source>
        <strain evidence="1">SpSt-1257</strain>
    </source>
</reference>
<feature type="non-terminal residue" evidence="1">
    <location>
        <position position="113"/>
    </location>
</feature>
<dbReference type="GO" id="GO:0005829">
    <property type="term" value="C:cytosol"/>
    <property type="evidence" value="ECO:0007669"/>
    <property type="project" value="TreeGrafter"/>
</dbReference>
<dbReference type="GO" id="GO:0003700">
    <property type="term" value="F:DNA-binding transcription factor activity"/>
    <property type="evidence" value="ECO:0007669"/>
    <property type="project" value="TreeGrafter"/>
</dbReference>
<dbReference type="Pfam" id="PF02082">
    <property type="entry name" value="Rrf2"/>
    <property type="match status" value="1"/>
</dbReference>
<evidence type="ECO:0000313" key="1">
    <source>
        <dbReference type="EMBL" id="HEV09018.1"/>
    </source>
</evidence>
<dbReference type="SUPFAM" id="SSF46785">
    <property type="entry name" value="Winged helix' DNA-binding domain"/>
    <property type="match status" value="1"/>
</dbReference>
<dbReference type="NCBIfam" id="TIGR00738">
    <property type="entry name" value="rrf2_super"/>
    <property type="match status" value="1"/>
</dbReference>
<name>A0A832D9Q3_9AQUI</name>
<gene>
    <name evidence="1" type="ORF">ENO34_01310</name>
</gene>
<dbReference type="PANTHER" id="PTHR33221">
    <property type="entry name" value="WINGED HELIX-TURN-HELIX TRANSCRIPTIONAL REGULATOR, RRF2 FAMILY"/>
    <property type="match status" value="1"/>
</dbReference>
<sequence length="113" mass="12984">MLSESVKDCIRALVYLALNEDKKYLSVKEIASNLNLPFFFLAKNIQKLVKDDILESYRGPKGGITFKKPLEQIKIIDIVKSIDGDHLFRKCILGFEECSDENPCAIHRKWVPE</sequence>
<dbReference type="PANTHER" id="PTHR33221:SF15">
    <property type="entry name" value="HTH-TYPE TRANSCRIPTIONAL REGULATOR YWGB-RELATED"/>
    <property type="match status" value="1"/>
</dbReference>
<dbReference type="EMBL" id="DSFC01000070">
    <property type="protein sequence ID" value="HEV09018.1"/>
    <property type="molecule type" value="Genomic_DNA"/>
</dbReference>
<proteinExistence type="predicted"/>
<dbReference type="PROSITE" id="PS51197">
    <property type="entry name" value="HTH_RRF2_2"/>
    <property type="match status" value="1"/>
</dbReference>
<dbReference type="AlphaFoldDB" id="A0A832D9Q3"/>
<dbReference type="InterPro" id="IPR036388">
    <property type="entry name" value="WH-like_DNA-bd_sf"/>
</dbReference>
<dbReference type="Proteomes" id="UP000885621">
    <property type="component" value="Unassembled WGS sequence"/>
</dbReference>
<accession>A0A832D9Q3</accession>